<dbReference type="SUPFAM" id="SSF55394">
    <property type="entry name" value="Bactericidal permeability-increasing protein, BPI"/>
    <property type="match status" value="1"/>
</dbReference>
<evidence type="ECO:0008006" key="3">
    <source>
        <dbReference type="Google" id="ProtNLM"/>
    </source>
</evidence>
<sequence>MLVLNLVQLRHCELNFPRKLFVQDTAQFVTTKLQATSHYALCYINDYIGFVYNIKIPNISIQVNAGIKFDFTMYDIKISNINIPNISLILNTDDILLNLINIDLEMTSQWKIRQNSYPYTNEDGQLTAIVKNANFLTILKSTVDQNECPGHIIVGNLFASANYELLKLKLDGNGFLLQSIINIIMDLLQDDISKIVKQLVVDQVVALVNTIFEDGRIQKPYLYYENLIKDARYTSGVQIGQGYLSLLQSGYSYEKSNLQDEYMKQEYLTFDQITLNKFNEDIQFGVHAECFNNVYYIFHKYEDIYSTQMYQVIVAPKLVFMNTVALINIQIIINQSIVFVELIGTPIYDDHRDIEIGTLYFIYQQYQATSLDDKIDLFLVQQMVTDQMNFVGKNSGFQFSYTHLIDIRKLKSVIDPVEQIIRLIGDIPSGCDE</sequence>
<evidence type="ECO:0000313" key="2">
    <source>
        <dbReference type="Proteomes" id="UP001642409"/>
    </source>
</evidence>
<dbReference type="Gene3D" id="3.15.10.10">
    <property type="entry name" value="Bactericidal permeability-increasing protein, domain 1"/>
    <property type="match status" value="1"/>
</dbReference>
<reference evidence="1 2" key="1">
    <citation type="submission" date="2024-07" db="EMBL/GenBank/DDBJ databases">
        <authorList>
            <person name="Akdeniz Z."/>
        </authorList>
    </citation>
    <scope>NUCLEOTIDE SEQUENCE [LARGE SCALE GENOMIC DNA]</scope>
</reference>
<accession>A0ABP1GG99</accession>
<dbReference type="Proteomes" id="UP001642409">
    <property type="component" value="Unassembled WGS sequence"/>
</dbReference>
<keyword evidence="2" id="KW-1185">Reference proteome</keyword>
<organism evidence="1 2">
    <name type="scientific">Hexamita inflata</name>
    <dbReference type="NCBI Taxonomy" id="28002"/>
    <lineage>
        <taxon>Eukaryota</taxon>
        <taxon>Metamonada</taxon>
        <taxon>Diplomonadida</taxon>
        <taxon>Hexamitidae</taxon>
        <taxon>Hexamitinae</taxon>
        <taxon>Hexamita</taxon>
    </lineage>
</organism>
<name>A0ABP1GG99_9EUKA</name>
<proteinExistence type="predicted"/>
<gene>
    <name evidence="1" type="ORF">HINF_LOCUS206</name>
</gene>
<dbReference type="InterPro" id="IPR017943">
    <property type="entry name" value="Bactericidal_perm-incr_a/b_dom"/>
</dbReference>
<comment type="caution">
    <text evidence="1">The sequence shown here is derived from an EMBL/GenBank/DDBJ whole genome shotgun (WGS) entry which is preliminary data.</text>
</comment>
<dbReference type="EMBL" id="CAXDID020000001">
    <property type="protein sequence ID" value="CAL5970266.1"/>
    <property type="molecule type" value="Genomic_DNA"/>
</dbReference>
<evidence type="ECO:0000313" key="1">
    <source>
        <dbReference type="EMBL" id="CAL5970266.1"/>
    </source>
</evidence>
<protein>
    <recommendedName>
        <fullName evidence="3">BPI-like protein</fullName>
    </recommendedName>
</protein>